<gene>
    <name evidence="6" type="ORF">MGWOODY_Tha746</name>
</gene>
<dbReference type="PIRSF" id="PIRSF002030">
    <property type="entry name" value="Globin_Protozoa/Cyanobacteria"/>
    <property type="match status" value="1"/>
</dbReference>
<evidence type="ECO:0000256" key="5">
    <source>
        <dbReference type="ARBA" id="ARBA00023004"/>
    </source>
</evidence>
<dbReference type="CDD" id="cd00454">
    <property type="entry name" value="TrHb1_N"/>
    <property type="match status" value="1"/>
</dbReference>
<accession>A0A160TD97</accession>
<keyword evidence="3" id="KW-0349">Heme</keyword>
<dbReference type="EMBL" id="CZQC01000036">
    <property type="protein sequence ID" value="CUS41187.1"/>
    <property type="molecule type" value="Genomic_DNA"/>
</dbReference>
<dbReference type="InterPro" id="IPR001486">
    <property type="entry name" value="Hemoglobin_trunc"/>
</dbReference>
<keyword evidence="5" id="KW-0408">Iron</keyword>
<reference evidence="6" key="1">
    <citation type="submission" date="2015-10" db="EMBL/GenBank/DDBJ databases">
        <authorList>
            <person name="Gilbert D.G."/>
        </authorList>
    </citation>
    <scope>NUCLEOTIDE SEQUENCE</scope>
</reference>
<proteinExistence type="inferred from homology"/>
<dbReference type="GO" id="GO:0046872">
    <property type="term" value="F:metal ion binding"/>
    <property type="evidence" value="ECO:0007669"/>
    <property type="project" value="UniProtKB-KW"/>
</dbReference>
<evidence type="ECO:0000256" key="3">
    <source>
        <dbReference type="ARBA" id="ARBA00022617"/>
    </source>
</evidence>
<dbReference type="InterPro" id="IPR009050">
    <property type="entry name" value="Globin-like_sf"/>
</dbReference>
<organism evidence="6">
    <name type="scientific">hydrothermal vent metagenome</name>
    <dbReference type="NCBI Taxonomy" id="652676"/>
    <lineage>
        <taxon>unclassified sequences</taxon>
        <taxon>metagenomes</taxon>
        <taxon>ecological metagenomes</taxon>
    </lineage>
</organism>
<dbReference type="InterPro" id="IPR012292">
    <property type="entry name" value="Globin/Proto"/>
</dbReference>
<evidence type="ECO:0000256" key="1">
    <source>
        <dbReference type="ARBA" id="ARBA00009660"/>
    </source>
</evidence>
<name>A0A160TD97_9ZZZZ</name>
<evidence type="ECO:0000313" key="6">
    <source>
        <dbReference type="EMBL" id="CUS41187.1"/>
    </source>
</evidence>
<sequence>MTIIIKQMLAVAALSAMVSFAQADTLYDDLGGQQGVANIVDDYITEISFDKNIYPFFKNTDIERLRTKLQEQFCMVSNGPCEYTGDTMEAVHAGMQIDKSQFNRVVELLQNAMTSQGVSYADQNRLIQRLAPMRPAIIHR</sequence>
<dbReference type="GO" id="GO:0020037">
    <property type="term" value="F:heme binding"/>
    <property type="evidence" value="ECO:0007669"/>
    <property type="project" value="InterPro"/>
</dbReference>
<protein>
    <submittedName>
        <fullName evidence="6">Cyanoglobin Hemoglobin-like protein HbN</fullName>
    </submittedName>
</protein>
<dbReference type="InterPro" id="IPR016339">
    <property type="entry name" value="Hemoglobin_trunc_I"/>
</dbReference>
<dbReference type="AlphaFoldDB" id="A0A160TD97"/>
<evidence type="ECO:0000256" key="4">
    <source>
        <dbReference type="ARBA" id="ARBA00022723"/>
    </source>
</evidence>
<keyword evidence="2" id="KW-0813">Transport</keyword>
<dbReference type="Pfam" id="PF01152">
    <property type="entry name" value="Bac_globin"/>
    <property type="match status" value="1"/>
</dbReference>
<dbReference type="Gene3D" id="1.10.490.10">
    <property type="entry name" value="Globins"/>
    <property type="match status" value="1"/>
</dbReference>
<keyword evidence="4" id="KW-0479">Metal-binding</keyword>
<evidence type="ECO:0000256" key="2">
    <source>
        <dbReference type="ARBA" id="ARBA00022448"/>
    </source>
</evidence>
<dbReference type="GO" id="GO:0019825">
    <property type="term" value="F:oxygen binding"/>
    <property type="evidence" value="ECO:0007669"/>
    <property type="project" value="InterPro"/>
</dbReference>
<comment type="similarity">
    <text evidence="1">Belongs to the truncated hemoglobin family. Group I subfamily.</text>
</comment>
<dbReference type="SUPFAM" id="SSF46458">
    <property type="entry name" value="Globin-like"/>
    <property type="match status" value="1"/>
</dbReference>